<organism evidence="1">
    <name type="scientific">marine sediment metagenome</name>
    <dbReference type="NCBI Taxonomy" id="412755"/>
    <lineage>
        <taxon>unclassified sequences</taxon>
        <taxon>metagenomes</taxon>
        <taxon>ecological metagenomes</taxon>
    </lineage>
</organism>
<accession>X0XHM0</accession>
<comment type="caution">
    <text evidence="1">The sequence shown here is derived from an EMBL/GenBank/DDBJ whole genome shotgun (WGS) entry which is preliminary data.</text>
</comment>
<dbReference type="AlphaFoldDB" id="X0XHM0"/>
<dbReference type="EMBL" id="BARS01040479">
    <property type="protein sequence ID" value="GAG36143.1"/>
    <property type="molecule type" value="Genomic_DNA"/>
</dbReference>
<feature type="non-terminal residue" evidence="1">
    <location>
        <position position="120"/>
    </location>
</feature>
<sequence>MTQEWIGHHPTLTQDEILHMLEHDMEMAARDWSRAEGISHRFKHMRDHILATEMKLAEKKGFSKVGEQEREAKASGFYMNWINESSQAVETVEYYKHRYWTMKSRLDIFLNQQADERARV</sequence>
<protein>
    <submittedName>
        <fullName evidence="1">Uncharacterized protein</fullName>
    </submittedName>
</protein>
<name>X0XHM0_9ZZZZ</name>
<evidence type="ECO:0000313" key="1">
    <source>
        <dbReference type="EMBL" id="GAG36143.1"/>
    </source>
</evidence>
<proteinExistence type="predicted"/>
<reference evidence="1" key="1">
    <citation type="journal article" date="2014" name="Front. Microbiol.">
        <title>High frequency of phylogenetically diverse reductive dehalogenase-homologous genes in deep subseafloor sedimentary metagenomes.</title>
        <authorList>
            <person name="Kawai M."/>
            <person name="Futagami T."/>
            <person name="Toyoda A."/>
            <person name="Takaki Y."/>
            <person name="Nishi S."/>
            <person name="Hori S."/>
            <person name="Arai W."/>
            <person name="Tsubouchi T."/>
            <person name="Morono Y."/>
            <person name="Uchiyama I."/>
            <person name="Ito T."/>
            <person name="Fujiyama A."/>
            <person name="Inagaki F."/>
            <person name="Takami H."/>
        </authorList>
    </citation>
    <scope>NUCLEOTIDE SEQUENCE</scope>
    <source>
        <strain evidence="1">Expedition CK06-06</strain>
    </source>
</reference>
<gene>
    <name evidence="1" type="ORF">S01H1_61692</name>
</gene>